<dbReference type="InterPro" id="IPR011707">
    <property type="entry name" value="Cu-oxidase-like_N"/>
</dbReference>
<reference evidence="4" key="1">
    <citation type="journal article" date="2019" name="Int. J. Syst. Evol. Microbiol.">
        <title>The Global Catalogue of Microorganisms (GCM) 10K type strain sequencing project: providing services to taxonomists for standard genome sequencing and annotation.</title>
        <authorList>
            <consortium name="The Broad Institute Genomics Platform"/>
            <consortium name="The Broad Institute Genome Sequencing Center for Infectious Disease"/>
            <person name="Wu L."/>
            <person name="Ma J."/>
        </authorList>
    </citation>
    <scope>NUCLEOTIDE SEQUENCE [LARGE SCALE GENOMIC DNA]</scope>
    <source>
        <strain evidence="4">JCM 16014</strain>
    </source>
</reference>
<keyword evidence="4" id="KW-1185">Reference proteome</keyword>
<evidence type="ECO:0000313" key="4">
    <source>
        <dbReference type="Proteomes" id="UP001500751"/>
    </source>
</evidence>
<dbReference type="InterPro" id="IPR001117">
    <property type="entry name" value="Cu-oxidase_2nd"/>
</dbReference>
<organism evidence="3 4">
    <name type="scientific">Catenulispora yoronensis</name>
    <dbReference type="NCBI Taxonomy" id="450799"/>
    <lineage>
        <taxon>Bacteria</taxon>
        <taxon>Bacillati</taxon>
        <taxon>Actinomycetota</taxon>
        <taxon>Actinomycetes</taxon>
        <taxon>Catenulisporales</taxon>
        <taxon>Catenulisporaceae</taxon>
        <taxon>Catenulispora</taxon>
    </lineage>
</organism>
<dbReference type="SUPFAM" id="SSF49503">
    <property type="entry name" value="Cupredoxins"/>
    <property type="match status" value="2"/>
</dbReference>
<gene>
    <name evidence="3" type="ORF">GCM10009839_74220</name>
</gene>
<protein>
    <recommendedName>
        <fullName evidence="5">Multicopper oxidase</fullName>
    </recommendedName>
</protein>
<evidence type="ECO:0008006" key="5">
    <source>
        <dbReference type="Google" id="ProtNLM"/>
    </source>
</evidence>
<evidence type="ECO:0000313" key="3">
    <source>
        <dbReference type="EMBL" id="GAA2054955.1"/>
    </source>
</evidence>
<name>A0ABP5GRD3_9ACTN</name>
<comment type="caution">
    <text evidence="3">The sequence shown here is derived from an EMBL/GenBank/DDBJ whole genome shotgun (WGS) entry which is preliminary data.</text>
</comment>
<sequence length="317" mass="33807">MGLVSGQVFRDPPDAEVEDGIDRALTITLDTADMRYELGPGKWAWGQAYDGSYTVPTLRVLPGAQVTVRLVNNLAVATKVRFHGLRLASAPSDSTPMCVAAGTTMTYQMAIPDDHPLGTYWYHTHVLTTPCPAASGQDQSGAEGDNKVYAGLSGALIVGDDRTLLPPAYRGIAAHTFVLQDPAAATSGAPAPEDCLVNGELRPVLAMRPNETQLWRLVNATMGVSYQLRLDNSSFTVVGEDGAPVKTVTTADTLLLRPGKRYDVLVTAGGWPGDAWLRTTALGKGADPDDDQYSNTLLVRLAVFGMSVRRLPPLGSQ</sequence>
<feature type="domain" description="Plastocyanin-like" evidence="2">
    <location>
        <begin position="45"/>
        <end position="128"/>
    </location>
</feature>
<dbReference type="Proteomes" id="UP001500751">
    <property type="component" value="Unassembled WGS sequence"/>
</dbReference>
<dbReference type="Pfam" id="PF07732">
    <property type="entry name" value="Cu-oxidase_3"/>
    <property type="match status" value="1"/>
</dbReference>
<dbReference type="InterPro" id="IPR045087">
    <property type="entry name" value="Cu-oxidase_fam"/>
</dbReference>
<dbReference type="PANTHER" id="PTHR11709:SF2">
    <property type="entry name" value="MULTICOPPER OXIDASE LPR1"/>
    <property type="match status" value="1"/>
</dbReference>
<proteinExistence type="predicted"/>
<evidence type="ECO:0000259" key="1">
    <source>
        <dbReference type="Pfam" id="PF00394"/>
    </source>
</evidence>
<dbReference type="Gene3D" id="2.60.40.420">
    <property type="entry name" value="Cupredoxins - blue copper proteins"/>
    <property type="match status" value="2"/>
</dbReference>
<feature type="domain" description="Plastocyanin-like" evidence="1">
    <location>
        <begin position="187"/>
        <end position="294"/>
    </location>
</feature>
<evidence type="ECO:0000259" key="2">
    <source>
        <dbReference type="Pfam" id="PF07732"/>
    </source>
</evidence>
<dbReference type="Pfam" id="PF00394">
    <property type="entry name" value="Cu-oxidase"/>
    <property type="match status" value="1"/>
</dbReference>
<dbReference type="PANTHER" id="PTHR11709">
    <property type="entry name" value="MULTI-COPPER OXIDASE"/>
    <property type="match status" value="1"/>
</dbReference>
<accession>A0ABP5GRD3</accession>
<dbReference type="InterPro" id="IPR008972">
    <property type="entry name" value="Cupredoxin"/>
</dbReference>
<dbReference type="EMBL" id="BAAAQN010000060">
    <property type="protein sequence ID" value="GAA2054955.1"/>
    <property type="molecule type" value="Genomic_DNA"/>
</dbReference>